<reference evidence="7 8" key="1">
    <citation type="submission" date="2019-10" db="EMBL/GenBank/DDBJ databases">
        <title>Streptomyces smaragdinus sp. nov. and Streptomyces fabii sp. nov., isolated from the gut of fungus growing-termite Macrotermes natalensis.</title>
        <authorList>
            <person name="Schwitalla J."/>
            <person name="Benndorf R."/>
            <person name="Martin K."/>
            <person name="De Beer W."/>
            <person name="Kaster A.-K."/>
            <person name="Vollmers J."/>
            <person name="Poulsen M."/>
            <person name="Beemelmanns C."/>
        </authorList>
    </citation>
    <scope>NUCLEOTIDE SEQUENCE [LARGE SCALE GENOMIC DNA]</scope>
    <source>
        <strain evidence="7 8">RB5</strain>
    </source>
</reference>
<dbReference type="Gene3D" id="3.90.1150.10">
    <property type="entry name" value="Aspartate Aminotransferase, domain 1"/>
    <property type="match status" value="1"/>
</dbReference>
<dbReference type="InterPro" id="IPR015422">
    <property type="entry name" value="PyrdxlP-dep_Trfase_small"/>
</dbReference>
<evidence type="ECO:0000256" key="4">
    <source>
        <dbReference type="ARBA" id="ARBA00022679"/>
    </source>
</evidence>
<keyword evidence="3 7" id="KW-0032">Aminotransferase</keyword>
<evidence type="ECO:0000313" key="8">
    <source>
        <dbReference type="Proteomes" id="UP000466345"/>
    </source>
</evidence>
<dbReference type="Pfam" id="PF00155">
    <property type="entry name" value="Aminotran_1_2"/>
    <property type="match status" value="1"/>
</dbReference>
<keyword evidence="5" id="KW-0663">Pyridoxal phosphate</keyword>
<evidence type="ECO:0000259" key="6">
    <source>
        <dbReference type="Pfam" id="PF00155"/>
    </source>
</evidence>
<dbReference type="GO" id="GO:0010285">
    <property type="term" value="F:L,L-diaminopimelate aminotransferase activity"/>
    <property type="evidence" value="ECO:0007669"/>
    <property type="project" value="UniProtKB-EC"/>
</dbReference>
<dbReference type="GO" id="GO:0006520">
    <property type="term" value="P:amino acid metabolic process"/>
    <property type="evidence" value="ECO:0007669"/>
    <property type="project" value="InterPro"/>
</dbReference>
<dbReference type="AlphaFoldDB" id="A0A7K0CNM1"/>
<sequence>MTRLPNLTQYERIGIERELNLADGHARQLSDSTQREITALLPALYTQCESVGQQSVEALFQDTFYRLAGQQSARTHTSTLMCYSASLATDLVAAFLAAERIRVGLLTPCFDNLAGLLRRRGADLVPVPEETVATDALGSLLLGPDAPGALFLTLPNNPTGFSLTPDAFERVVDICAVSGTLLVIDWTFRFFANHGTWDQYAVLERSGVRYLCVEDTGKTWPTLDLKCSILATSASLFGRVEELHNDLLLNVSPFVLRLLVAYLNDSLERGLESSVCHVVRLNREMLHSALDGSILVPASRGNSLSVEWLRITSPALTGIDVVALLAELGIAVLPGDHFHWDAPDIGSRFVRFALARDPEMFARACSRLRSAIDTHPQLSRRVEA</sequence>
<comment type="caution">
    <text evidence="7">The sequence shown here is derived from an EMBL/GenBank/DDBJ whole genome shotgun (WGS) entry which is preliminary data.</text>
</comment>
<dbReference type="RefSeq" id="WP_153455898.1">
    <property type="nucleotide sequence ID" value="NZ_WEGJ01000028.1"/>
</dbReference>
<dbReference type="GO" id="GO:0030170">
    <property type="term" value="F:pyridoxal phosphate binding"/>
    <property type="evidence" value="ECO:0007669"/>
    <property type="project" value="InterPro"/>
</dbReference>
<dbReference type="InterPro" id="IPR015421">
    <property type="entry name" value="PyrdxlP-dep_Trfase_major"/>
</dbReference>
<dbReference type="SUPFAM" id="SSF53383">
    <property type="entry name" value="PLP-dependent transferases"/>
    <property type="match status" value="1"/>
</dbReference>
<keyword evidence="8" id="KW-1185">Reference proteome</keyword>
<evidence type="ECO:0000256" key="5">
    <source>
        <dbReference type="ARBA" id="ARBA00022898"/>
    </source>
</evidence>
<proteinExistence type="inferred from homology"/>
<dbReference type="InterPro" id="IPR004839">
    <property type="entry name" value="Aminotransferase_I/II_large"/>
</dbReference>
<comment type="similarity">
    <text evidence="2">Belongs to the class-I pyridoxal-phosphate-dependent aminotransferase family.</text>
</comment>
<dbReference type="PANTHER" id="PTHR46383:SF1">
    <property type="entry name" value="ASPARTATE AMINOTRANSFERASE"/>
    <property type="match status" value="1"/>
</dbReference>
<dbReference type="InterPro" id="IPR050596">
    <property type="entry name" value="AspAT/PAT-like"/>
</dbReference>
<comment type="cofactor">
    <cofactor evidence="1">
        <name>pyridoxal 5'-phosphate</name>
        <dbReference type="ChEBI" id="CHEBI:597326"/>
    </cofactor>
</comment>
<dbReference type="CDD" id="cd00609">
    <property type="entry name" value="AAT_like"/>
    <property type="match status" value="1"/>
</dbReference>
<dbReference type="Gene3D" id="3.40.640.10">
    <property type="entry name" value="Type I PLP-dependent aspartate aminotransferase-like (Major domain)"/>
    <property type="match status" value="1"/>
</dbReference>
<dbReference type="Proteomes" id="UP000466345">
    <property type="component" value="Unassembled WGS sequence"/>
</dbReference>
<dbReference type="EMBL" id="WEGJ01000028">
    <property type="protein sequence ID" value="MQY15049.1"/>
    <property type="molecule type" value="Genomic_DNA"/>
</dbReference>
<dbReference type="OrthoDB" id="3861823at2"/>
<evidence type="ECO:0000256" key="3">
    <source>
        <dbReference type="ARBA" id="ARBA00022576"/>
    </source>
</evidence>
<dbReference type="PANTHER" id="PTHR46383">
    <property type="entry name" value="ASPARTATE AMINOTRANSFERASE"/>
    <property type="match status" value="1"/>
</dbReference>
<evidence type="ECO:0000313" key="7">
    <source>
        <dbReference type="EMBL" id="MQY15049.1"/>
    </source>
</evidence>
<feature type="domain" description="Aminotransferase class I/classII large" evidence="6">
    <location>
        <begin position="65"/>
        <end position="368"/>
    </location>
</feature>
<evidence type="ECO:0000256" key="2">
    <source>
        <dbReference type="ARBA" id="ARBA00007441"/>
    </source>
</evidence>
<evidence type="ECO:0000256" key="1">
    <source>
        <dbReference type="ARBA" id="ARBA00001933"/>
    </source>
</evidence>
<protein>
    <submittedName>
        <fullName evidence="7">LL-diaminopimelate aminotransferase</fullName>
        <ecNumber evidence="7">2.6.1.83</ecNumber>
    </submittedName>
</protein>
<dbReference type="EC" id="2.6.1.83" evidence="7"/>
<organism evidence="7 8">
    <name type="scientific">Streptomyces smaragdinus</name>
    <dbReference type="NCBI Taxonomy" id="2585196"/>
    <lineage>
        <taxon>Bacteria</taxon>
        <taxon>Bacillati</taxon>
        <taxon>Actinomycetota</taxon>
        <taxon>Actinomycetes</taxon>
        <taxon>Kitasatosporales</taxon>
        <taxon>Streptomycetaceae</taxon>
        <taxon>Streptomyces</taxon>
    </lineage>
</organism>
<name>A0A7K0CNM1_9ACTN</name>
<accession>A0A7K0CNM1</accession>
<dbReference type="InterPro" id="IPR015424">
    <property type="entry name" value="PyrdxlP-dep_Trfase"/>
</dbReference>
<keyword evidence="4 7" id="KW-0808">Transferase</keyword>
<gene>
    <name evidence="7" type="primary">dapL_2</name>
    <name evidence="7" type="ORF">SRB5_52260</name>
</gene>